<reference evidence="2" key="1">
    <citation type="journal article" date="2019" name="Environ. Microbiol.">
        <title>Fungal ecological strategies reflected in gene transcription - a case study of two litter decomposers.</title>
        <authorList>
            <person name="Barbi F."/>
            <person name="Kohler A."/>
            <person name="Barry K."/>
            <person name="Baskaran P."/>
            <person name="Daum C."/>
            <person name="Fauchery L."/>
            <person name="Ihrmark K."/>
            <person name="Kuo A."/>
            <person name="LaButti K."/>
            <person name="Lipzen A."/>
            <person name="Morin E."/>
            <person name="Grigoriev I.V."/>
            <person name="Henrissat B."/>
            <person name="Lindahl B."/>
            <person name="Martin F."/>
        </authorList>
    </citation>
    <scope>NUCLEOTIDE SEQUENCE</scope>
    <source>
        <strain evidence="2">JB14</strain>
    </source>
</reference>
<feature type="domain" description="Helitron helicase-like" evidence="1">
    <location>
        <begin position="111"/>
        <end position="326"/>
    </location>
</feature>
<dbReference type="Pfam" id="PF14214">
    <property type="entry name" value="Helitron_like_N"/>
    <property type="match status" value="1"/>
</dbReference>
<dbReference type="AlphaFoldDB" id="A0A6A4GZD1"/>
<dbReference type="OrthoDB" id="432234at2759"/>
<dbReference type="InterPro" id="IPR025476">
    <property type="entry name" value="Helitron_helicase-like"/>
</dbReference>
<name>A0A6A4GZD1_9AGAR</name>
<evidence type="ECO:0000313" key="3">
    <source>
        <dbReference type="Proteomes" id="UP000799118"/>
    </source>
</evidence>
<evidence type="ECO:0000259" key="1">
    <source>
        <dbReference type="Pfam" id="PF14214"/>
    </source>
</evidence>
<dbReference type="Proteomes" id="UP000799118">
    <property type="component" value="Unassembled WGS sequence"/>
</dbReference>
<feature type="non-terminal residue" evidence="2">
    <location>
        <position position="326"/>
    </location>
</feature>
<accession>A0A6A4GZD1</accession>
<evidence type="ECO:0000313" key="2">
    <source>
        <dbReference type="EMBL" id="KAE9390455.1"/>
    </source>
</evidence>
<organism evidence="2 3">
    <name type="scientific">Gymnopus androsaceus JB14</name>
    <dbReference type="NCBI Taxonomy" id="1447944"/>
    <lineage>
        <taxon>Eukaryota</taxon>
        <taxon>Fungi</taxon>
        <taxon>Dikarya</taxon>
        <taxon>Basidiomycota</taxon>
        <taxon>Agaricomycotina</taxon>
        <taxon>Agaricomycetes</taxon>
        <taxon>Agaricomycetidae</taxon>
        <taxon>Agaricales</taxon>
        <taxon>Marasmiineae</taxon>
        <taxon>Omphalotaceae</taxon>
        <taxon>Gymnopus</taxon>
    </lineage>
</organism>
<keyword evidence="3" id="KW-1185">Reference proteome</keyword>
<proteinExistence type="predicted"/>
<sequence length="326" mass="37069">MFEEETSGFDQHPGDLLSDDIQQNVLLERSGIYDPESSDVSGRHRTAAAIHGFAQSTRKDDDPVLLTYERDPINEYNNRNLFPGMFPTLFPLGIGGFEDRRRDPPVSLKAHAEHLLDQSARNFRSHYFYPFVVLNMIQRRTAHLHTSFSVKSEKFANIAPALLSVTPSTLSNLASHLKDEWKLDILSIEEQNALRLLREVNVVSAKIPGSQASKLSVRHEIRSYFGYFGMPHLFFTFNPSAVHSPVFQVIYGDESVDLSDRFPDVLKRRSERALRVAKDPVAAADFFEFMYVSLFRDLFGWDFDKGRSSEIGGVFGRLHAFYGTAE</sequence>
<gene>
    <name evidence="2" type="ORF">BT96DRAFT_833421</name>
</gene>
<dbReference type="EMBL" id="ML769657">
    <property type="protein sequence ID" value="KAE9390455.1"/>
    <property type="molecule type" value="Genomic_DNA"/>
</dbReference>
<protein>
    <recommendedName>
        <fullName evidence="1">Helitron helicase-like domain-containing protein</fullName>
    </recommendedName>
</protein>